<sequence length="303" mass="33615">MNLLPKVVAHWKWPSRWQWLVLTWLVALNATPYVIVALTSGSFSILHWVIWTMLSSPFALIGMFSFLSVAGGWPVMARRLTGVTGSLLVIGLLMFLLNEEAVGVSAWLLLEAVVIVVMTLLSCRFFGIPARPNRWSLQFSLAEIILLSGLAGVFLFMLRLADATDLQFWKQAQEMIFVIFAFVSGVYLVPICLSTVATSRRAVTWWIVSCLALWAVVPLIFLAALMPFESWSGNLALILAVLYPVLGVQALMVWGTLFPIRIFFPNVLFAKEDSPATAVQDKSDTLADAPASYPHSEHTDVPD</sequence>
<evidence type="ECO:0000256" key="2">
    <source>
        <dbReference type="SAM" id="Phobius"/>
    </source>
</evidence>
<evidence type="ECO:0000313" key="3">
    <source>
        <dbReference type="EMBL" id="MBA2113441.1"/>
    </source>
</evidence>
<evidence type="ECO:0008006" key="5">
    <source>
        <dbReference type="Google" id="ProtNLM"/>
    </source>
</evidence>
<evidence type="ECO:0000313" key="4">
    <source>
        <dbReference type="Proteomes" id="UP000551616"/>
    </source>
</evidence>
<name>A0A7V8V266_9BACT</name>
<reference evidence="3 4" key="1">
    <citation type="submission" date="2020-05" db="EMBL/GenBank/DDBJ databases">
        <title>Bremerella alba sp. nov., a novel planctomycete isolated from the surface of the macroalga Fucus spiralis.</title>
        <authorList>
            <person name="Godinho O."/>
            <person name="Botelho R."/>
            <person name="Albuquerque L."/>
            <person name="Wiegand S."/>
            <person name="Da Costa M.S."/>
            <person name="Lobo-Da-Cunha A."/>
            <person name="Jogler C."/>
            <person name="Lage O.M."/>
        </authorList>
    </citation>
    <scope>NUCLEOTIDE SEQUENCE [LARGE SCALE GENOMIC DNA]</scope>
    <source>
        <strain evidence="3 4">FF15</strain>
    </source>
</reference>
<accession>A0A7V8V266</accession>
<keyword evidence="2" id="KW-0812">Transmembrane</keyword>
<dbReference type="AlphaFoldDB" id="A0A7V8V266"/>
<gene>
    <name evidence="3" type="ORF">HOV93_05900</name>
</gene>
<keyword evidence="2" id="KW-1133">Transmembrane helix</keyword>
<dbReference type="Proteomes" id="UP000551616">
    <property type="component" value="Unassembled WGS sequence"/>
</dbReference>
<feature type="transmembrane region" description="Helical" evidence="2">
    <location>
        <begin position="45"/>
        <end position="68"/>
    </location>
</feature>
<feature type="region of interest" description="Disordered" evidence="1">
    <location>
        <begin position="280"/>
        <end position="303"/>
    </location>
</feature>
<proteinExistence type="predicted"/>
<feature type="transmembrane region" description="Helical" evidence="2">
    <location>
        <begin position="20"/>
        <end position="39"/>
    </location>
</feature>
<feature type="transmembrane region" description="Helical" evidence="2">
    <location>
        <begin position="139"/>
        <end position="160"/>
    </location>
</feature>
<keyword evidence="2" id="KW-0472">Membrane</keyword>
<dbReference type="EMBL" id="JABRWO010000001">
    <property type="protein sequence ID" value="MBA2113441.1"/>
    <property type="molecule type" value="Genomic_DNA"/>
</dbReference>
<keyword evidence="4" id="KW-1185">Reference proteome</keyword>
<evidence type="ECO:0000256" key="1">
    <source>
        <dbReference type="SAM" id="MobiDB-lite"/>
    </source>
</evidence>
<feature type="transmembrane region" description="Helical" evidence="2">
    <location>
        <begin position="104"/>
        <end position="127"/>
    </location>
</feature>
<feature type="transmembrane region" description="Helical" evidence="2">
    <location>
        <begin position="175"/>
        <end position="196"/>
    </location>
</feature>
<protein>
    <recommendedName>
        <fullName evidence="5">Transmembrane protein</fullName>
    </recommendedName>
</protein>
<comment type="caution">
    <text evidence="3">The sequence shown here is derived from an EMBL/GenBank/DDBJ whole genome shotgun (WGS) entry which is preliminary data.</text>
</comment>
<feature type="transmembrane region" description="Helical" evidence="2">
    <location>
        <begin position="80"/>
        <end position="98"/>
    </location>
</feature>
<feature type="transmembrane region" description="Helical" evidence="2">
    <location>
        <begin position="231"/>
        <end position="254"/>
    </location>
</feature>
<organism evidence="3 4">
    <name type="scientific">Bremerella alba</name>
    <dbReference type="NCBI Taxonomy" id="980252"/>
    <lineage>
        <taxon>Bacteria</taxon>
        <taxon>Pseudomonadati</taxon>
        <taxon>Planctomycetota</taxon>
        <taxon>Planctomycetia</taxon>
        <taxon>Pirellulales</taxon>
        <taxon>Pirellulaceae</taxon>
        <taxon>Bremerella</taxon>
    </lineage>
</organism>
<dbReference type="RefSeq" id="WP_207394914.1">
    <property type="nucleotide sequence ID" value="NZ_JABRWO010000001.1"/>
</dbReference>
<feature type="transmembrane region" description="Helical" evidence="2">
    <location>
        <begin position="203"/>
        <end position="225"/>
    </location>
</feature>